<evidence type="ECO:0000313" key="3">
    <source>
        <dbReference type="Proteomes" id="UP000516361"/>
    </source>
</evidence>
<dbReference type="PANTHER" id="PTHR33434:SF2">
    <property type="entry name" value="FATTY ACID-BINDING PROTEIN TM_1468"/>
    <property type="match status" value="1"/>
</dbReference>
<name>A0A7G1G8Y3_9BACT</name>
<dbReference type="GO" id="GO:0008289">
    <property type="term" value="F:lipid binding"/>
    <property type="evidence" value="ECO:0007669"/>
    <property type="project" value="UniProtKB-KW"/>
</dbReference>
<proteinExistence type="predicted"/>
<dbReference type="Pfam" id="PF02645">
    <property type="entry name" value="DegV"/>
    <property type="match status" value="1"/>
</dbReference>
<dbReference type="AlphaFoldDB" id="A0A7G1G8Y3"/>
<dbReference type="InParanoid" id="A0A7G1G8Y3"/>
<dbReference type="NCBIfam" id="TIGR00762">
    <property type="entry name" value="DegV"/>
    <property type="match status" value="1"/>
</dbReference>
<dbReference type="KEGG" id="ocy:OSSY52_06630"/>
<dbReference type="Gene3D" id="3.40.50.10170">
    <property type="match status" value="1"/>
</dbReference>
<keyword evidence="3" id="KW-1185">Reference proteome</keyword>
<dbReference type="PROSITE" id="PS51482">
    <property type="entry name" value="DEGV"/>
    <property type="match status" value="1"/>
</dbReference>
<accession>A0A7G1G8Y3</accession>
<dbReference type="InterPro" id="IPR050270">
    <property type="entry name" value="DegV_domain_contain"/>
</dbReference>
<protein>
    <submittedName>
        <fullName evidence="2">Fatty acid-binding protein DegV</fullName>
    </submittedName>
</protein>
<evidence type="ECO:0000256" key="1">
    <source>
        <dbReference type="ARBA" id="ARBA00023121"/>
    </source>
</evidence>
<dbReference type="PANTHER" id="PTHR33434">
    <property type="entry name" value="DEGV DOMAIN-CONTAINING PROTEIN DR_1986-RELATED"/>
    <property type="match status" value="1"/>
</dbReference>
<dbReference type="EMBL" id="AP018712">
    <property type="protein sequence ID" value="BBE30522.1"/>
    <property type="molecule type" value="Genomic_DNA"/>
</dbReference>
<dbReference type="SUPFAM" id="SSF82549">
    <property type="entry name" value="DAK1/DegV-like"/>
    <property type="match status" value="1"/>
</dbReference>
<sequence>MGRIGIVVDNTSNIPNKLINELGIGCVSLYVIRNNKYVRASDVCQTKFYDEIKKSVYIPHTSQPSVADFESIYKNMINKYDEIISLHISSKLSGTYNSATLAAKLIDSEKIHVIDSKTTSWGLGYLAIEIKNIIDKNQYSTKQIIEYAKNFYKKTKVFFSVGDLNYLYKGGRIGKAKALMGSLLNLKPLITLENGELSAVRSLRGNKNLFNEMIERSFDFSGKLKKISLIHTGNLKLAGDLKDMLISRKISEDIINISYLDIIIGTHLGPNSVGIITHFE</sequence>
<dbReference type="Gene3D" id="3.30.1180.10">
    <property type="match status" value="1"/>
</dbReference>
<reference evidence="2 3" key="1">
    <citation type="submission" date="2018-06" db="EMBL/GenBank/DDBJ databases">
        <title>Genome sequencing of Oceanotoga sp. sy52.</title>
        <authorList>
            <person name="Mori K."/>
        </authorList>
    </citation>
    <scope>NUCLEOTIDE SEQUENCE [LARGE SCALE GENOMIC DNA]</scope>
    <source>
        <strain evidence="3">sy52</strain>
    </source>
</reference>
<dbReference type="InterPro" id="IPR003797">
    <property type="entry name" value="DegV"/>
</dbReference>
<dbReference type="RefSeq" id="WP_190615607.1">
    <property type="nucleotide sequence ID" value="NZ_AP018712.1"/>
</dbReference>
<gene>
    <name evidence="2" type="ORF">OSSY52_06630</name>
</gene>
<dbReference type="InterPro" id="IPR043168">
    <property type="entry name" value="DegV_C"/>
</dbReference>
<dbReference type="Proteomes" id="UP000516361">
    <property type="component" value="Chromosome"/>
</dbReference>
<organism evidence="2 3">
    <name type="scientific">Tepiditoga spiralis</name>
    <dbReference type="NCBI Taxonomy" id="2108365"/>
    <lineage>
        <taxon>Bacteria</taxon>
        <taxon>Thermotogati</taxon>
        <taxon>Thermotogota</taxon>
        <taxon>Thermotogae</taxon>
        <taxon>Petrotogales</taxon>
        <taxon>Petrotogaceae</taxon>
        <taxon>Tepiditoga</taxon>
    </lineage>
</organism>
<keyword evidence="1" id="KW-0446">Lipid-binding</keyword>
<evidence type="ECO:0000313" key="2">
    <source>
        <dbReference type="EMBL" id="BBE30522.1"/>
    </source>
</evidence>